<dbReference type="EMBL" id="LT634362">
    <property type="protein sequence ID" value="SFZ89118.1"/>
    <property type="molecule type" value="Genomic_DNA"/>
</dbReference>
<reference evidence="2" key="1">
    <citation type="submission" date="2016-11" db="EMBL/GenBank/DDBJ databases">
        <authorList>
            <person name="Jaros S."/>
            <person name="Januszkiewicz K."/>
            <person name="Wedrychowicz H."/>
        </authorList>
    </citation>
    <scope>NUCLEOTIDE SEQUENCE</scope>
    <source>
        <strain evidence="2">ACA-DC 565</strain>
    </source>
</reference>
<protein>
    <submittedName>
        <fullName evidence="2">Uncharacterized protein</fullName>
    </submittedName>
</protein>
<dbReference type="AlphaFoldDB" id="A0A1K2I9Z0"/>
<sequence length="124" mass="14801">MTTQKRYYQPQNSKDAMRQIEKLFNQYKNAPLTDVLLQYHQKLVTYLQTSVVQAAKKEGQLQRAQTAQTMAAAMTEWLRIRALGKPFTGEMRHFKIMNAKQHRRVKNRRVKGHRRQPTMRKIMR</sequence>
<gene>
    <name evidence="2" type="ORF">LREN565_2231</name>
</gene>
<name>A0A1K2I9Z0_9LACO</name>
<feature type="region of interest" description="Disordered" evidence="1">
    <location>
        <begin position="102"/>
        <end position="124"/>
    </location>
</feature>
<evidence type="ECO:0000313" key="2">
    <source>
        <dbReference type="EMBL" id="SFZ89118.1"/>
    </source>
</evidence>
<proteinExistence type="predicted"/>
<accession>A0A1K2I9Z0</accession>
<organism evidence="2">
    <name type="scientific">Loigolactobacillus rennini</name>
    <dbReference type="NCBI Taxonomy" id="238013"/>
    <lineage>
        <taxon>Bacteria</taxon>
        <taxon>Bacillati</taxon>
        <taxon>Bacillota</taxon>
        <taxon>Bacilli</taxon>
        <taxon>Lactobacillales</taxon>
        <taxon>Lactobacillaceae</taxon>
        <taxon>Loigolactobacillus</taxon>
    </lineage>
</organism>
<evidence type="ECO:0000256" key="1">
    <source>
        <dbReference type="SAM" id="MobiDB-lite"/>
    </source>
</evidence>